<proteinExistence type="predicted"/>
<dbReference type="GO" id="GO:0000160">
    <property type="term" value="P:phosphorelay signal transduction system"/>
    <property type="evidence" value="ECO:0007669"/>
    <property type="project" value="InterPro"/>
</dbReference>
<dbReference type="SUPFAM" id="SSF46894">
    <property type="entry name" value="C-terminal effector domain of the bipartite response regulators"/>
    <property type="match status" value="1"/>
</dbReference>
<dbReference type="GO" id="GO:0006355">
    <property type="term" value="P:regulation of DNA-templated transcription"/>
    <property type="evidence" value="ECO:0007669"/>
    <property type="project" value="InterPro"/>
</dbReference>
<sequence>MMVVSREQLLGSCLDYLAEGSERSINTHMKNIRAKLGGVEWIETVRGFGYRFVGKAVQS</sequence>
<dbReference type="InterPro" id="IPR036388">
    <property type="entry name" value="WH-like_DNA-bd_sf"/>
</dbReference>
<dbReference type="GO" id="GO:0003677">
    <property type="term" value="F:DNA binding"/>
    <property type="evidence" value="ECO:0007669"/>
    <property type="project" value="UniProtKB-KW"/>
</dbReference>
<evidence type="ECO:0000313" key="3">
    <source>
        <dbReference type="EMBL" id="MPN64779.1"/>
    </source>
</evidence>
<name>A0A645JPX3_9ZZZZ</name>
<protein>
    <recommendedName>
        <fullName evidence="2">OmpR/PhoB-type domain-containing protein</fullName>
    </recommendedName>
</protein>
<evidence type="ECO:0000256" key="1">
    <source>
        <dbReference type="ARBA" id="ARBA00023125"/>
    </source>
</evidence>
<accession>A0A645JPX3</accession>
<reference evidence="3" key="1">
    <citation type="submission" date="2019-08" db="EMBL/GenBank/DDBJ databases">
        <authorList>
            <person name="Kucharzyk K."/>
            <person name="Murdoch R.W."/>
            <person name="Higgins S."/>
            <person name="Loffler F."/>
        </authorList>
    </citation>
    <scope>NUCLEOTIDE SEQUENCE</scope>
</reference>
<gene>
    <name evidence="3" type="ORF">SDC9_212556</name>
</gene>
<dbReference type="CDD" id="cd00383">
    <property type="entry name" value="trans_reg_C"/>
    <property type="match status" value="1"/>
</dbReference>
<dbReference type="InterPro" id="IPR001867">
    <property type="entry name" value="OmpR/PhoB-type_DNA-bd"/>
</dbReference>
<dbReference type="InterPro" id="IPR016032">
    <property type="entry name" value="Sig_transdc_resp-reg_C-effctor"/>
</dbReference>
<dbReference type="Gene3D" id="1.10.10.10">
    <property type="entry name" value="Winged helix-like DNA-binding domain superfamily/Winged helix DNA-binding domain"/>
    <property type="match status" value="1"/>
</dbReference>
<dbReference type="EMBL" id="VSSQ01146148">
    <property type="protein sequence ID" value="MPN64779.1"/>
    <property type="molecule type" value="Genomic_DNA"/>
</dbReference>
<keyword evidence="1" id="KW-0238">DNA-binding</keyword>
<dbReference type="Pfam" id="PF00486">
    <property type="entry name" value="Trans_reg_C"/>
    <property type="match status" value="1"/>
</dbReference>
<dbReference type="AlphaFoldDB" id="A0A645JPX3"/>
<dbReference type="PROSITE" id="PS51755">
    <property type="entry name" value="OMPR_PHOB"/>
    <property type="match status" value="1"/>
</dbReference>
<feature type="domain" description="OmpR/PhoB-type" evidence="2">
    <location>
        <begin position="1"/>
        <end position="54"/>
    </location>
</feature>
<comment type="caution">
    <text evidence="3">The sequence shown here is derived from an EMBL/GenBank/DDBJ whole genome shotgun (WGS) entry which is preliminary data.</text>
</comment>
<organism evidence="3">
    <name type="scientific">bioreactor metagenome</name>
    <dbReference type="NCBI Taxonomy" id="1076179"/>
    <lineage>
        <taxon>unclassified sequences</taxon>
        <taxon>metagenomes</taxon>
        <taxon>ecological metagenomes</taxon>
    </lineage>
</organism>
<evidence type="ECO:0000259" key="2">
    <source>
        <dbReference type="PROSITE" id="PS51755"/>
    </source>
</evidence>